<feature type="region of interest" description="Disordered" evidence="1">
    <location>
        <begin position="22"/>
        <end position="58"/>
    </location>
</feature>
<gene>
    <name evidence="2" type="ORF">B296_00011759</name>
</gene>
<reference evidence="2 3" key="1">
    <citation type="journal article" date="2014" name="Agronomy (Basel)">
        <title>A Draft Genome Sequence for Ensete ventricosum, the Drought-Tolerant Tree Against Hunger.</title>
        <authorList>
            <person name="Harrison J."/>
            <person name="Moore K.A."/>
            <person name="Paszkiewicz K."/>
            <person name="Jones T."/>
            <person name="Grant M."/>
            <person name="Ambacheew D."/>
            <person name="Muzemil S."/>
            <person name="Studholme D.J."/>
        </authorList>
    </citation>
    <scope>NUCLEOTIDE SEQUENCE [LARGE SCALE GENOMIC DNA]</scope>
</reference>
<name>A0A427ANU6_ENSVE</name>
<proteinExistence type="predicted"/>
<organism evidence="2 3">
    <name type="scientific">Ensete ventricosum</name>
    <name type="common">Abyssinian banana</name>
    <name type="synonym">Musa ensete</name>
    <dbReference type="NCBI Taxonomy" id="4639"/>
    <lineage>
        <taxon>Eukaryota</taxon>
        <taxon>Viridiplantae</taxon>
        <taxon>Streptophyta</taxon>
        <taxon>Embryophyta</taxon>
        <taxon>Tracheophyta</taxon>
        <taxon>Spermatophyta</taxon>
        <taxon>Magnoliopsida</taxon>
        <taxon>Liliopsida</taxon>
        <taxon>Zingiberales</taxon>
        <taxon>Musaceae</taxon>
        <taxon>Ensete</taxon>
    </lineage>
</organism>
<protein>
    <submittedName>
        <fullName evidence="2">Uncharacterized protein</fullName>
    </submittedName>
</protein>
<evidence type="ECO:0000313" key="2">
    <source>
        <dbReference type="EMBL" id="RRT77897.1"/>
    </source>
</evidence>
<comment type="caution">
    <text evidence="2">The sequence shown here is derived from an EMBL/GenBank/DDBJ whole genome shotgun (WGS) entry which is preliminary data.</text>
</comment>
<evidence type="ECO:0000313" key="3">
    <source>
        <dbReference type="Proteomes" id="UP000287651"/>
    </source>
</evidence>
<dbReference type="Proteomes" id="UP000287651">
    <property type="component" value="Unassembled WGS sequence"/>
</dbReference>
<dbReference type="EMBL" id="AMZH03001809">
    <property type="protein sequence ID" value="RRT77897.1"/>
    <property type="molecule type" value="Genomic_DNA"/>
</dbReference>
<evidence type="ECO:0000256" key="1">
    <source>
        <dbReference type="SAM" id="MobiDB-lite"/>
    </source>
</evidence>
<accession>A0A427ANU6</accession>
<sequence>MRSSRLQRPGQRRDEALLAVVEDAGEETGNDNKQQGSSDTMATAAWPKHDRDRGKKAARLASRLRLQSKRGATTRGRMAATTSGNCEKDVVAKAIAIEEKGEMAATGGSGQRKVAGVNTAVQGNAAVEGGSGDTVVREWATATRSSNCSGRWQGWPTVMKRGGTAMAEAARLTGKG</sequence>
<dbReference type="AlphaFoldDB" id="A0A427ANU6"/>
<feature type="compositionally biased region" description="Polar residues" evidence="1">
    <location>
        <begin position="31"/>
        <end position="41"/>
    </location>
</feature>